<dbReference type="AlphaFoldDB" id="A0A926N858"/>
<protein>
    <submittedName>
        <fullName evidence="1">Uncharacterized protein</fullName>
    </submittedName>
</protein>
<evidence type="ECO:0000313" key="2">
    <source>
        <dbReference type="Proteomes" id="UP000661691"/>
    </source>
</evidence>
<dbReference type="EMBL" id="JACXAH010000037">
    <property type="protein sequence ID" value="MBD1373766.1"/>
    <property type="molecule type" value="Genomic_DNA"/>
</dbReference>
<evidence type="ECO:0000313" key="1">
    <source>
        <dbReference type="EMBL" id="MBD1373766.1"/>
    </source>
</evidence>
<organism evidence="1 2">
    <name type="scientific">Polycladospora coralii</name>
    <dbReference type="NCBI Taxonomy" id="2771432"/>
    <lineage>
        <taxon>Bacteria</taxon>
        <taxon>Bacillati</taxon>
        <taxon>Bacillota</taxon>
        <taxon>Bacilli</taxon>
        <taxon>Bacillales</taxon>
        <taxon>Thermoactinomycetaceae</taxon>
        <taxon>Polycladospora</taxon>
    </lineage>
</organism>
<dbReference type="Proteomes" id="UP000661691">
    <property type="component" value="Unassembled WGS sequence"/>
</dbReference>
<keyword evidence="2" id="KW-1185">Reference proteome</keyword>
<accession>A0A926N858</accession>
<comment type="caution">
    <text evidence="1">The sequence shown here is derived from an EMBL/GenBank/DDBJ whole genome shotgun (WGS) entry which is preliminary data.</text>
</comment>
<proteinExistence type="predicted"/>
<sequence length="51" mass="6094">MIDTTRFEQLEMFTECTREINIINNNDTGFQAEYEAFWEEGDEGERDNIQV</sequence>
<gene>
    <name evidence="1" type="ORF">IC620_15580</name>
</gene>
<name>A0A926N858_9BACL</name>
<reference evidence="1" key="1">
    <citation type="submission" date="2020-09" db="EMBL/GenBank/DDBJ databases">
        <title>A novel bacterium of genus Hazenella, isolated from South China Sea.</title>
        <authorList>
            <person name="Huang H."/>
            <person name="Mo K."/>
            <person name="Hu Y."/>
        </authorList>
    </citation>
    <scope>NUCLEOTIDE SEQUENCE</scope>
    <source>
        <strain evidence="1">IB182357</strain>
    </source>
</reference>
<dbReference type="RefSeq" id="WP_191142761.1">
    <property type="nucleotide sequence ID" value="NZ_JACXAH010000037.1"/>
</dbReference>